<evidence type="ECO:0000313" key="3">
    <source>
        <dbReference type="EMBL" id="MBL3678305.1"/>
    </source>
</evidence>
<dbReference type="Proteomes" id="UP001645859">
    <property type="component" value="Unassembled WGS sequence"/>
</dbReference>
<feature type="compositionally biased region" description="Basic and acidic residues" evidence="1">
    <location>
        <begin position="8"/>
        <end position="35"/>
    </location>
</feature>
<reference evidence="3 4" key="1">
    <citation type="submission" date="2018-09" db="EMBL/GenBank/DDBJ databases">
        <title>Comparative genomics of Leucobacter spp.</title>
        <authorList>
            <person name="Reis A.C."/>
            <person name="Kolvenbach B.A."/>
            <person name="Corvini P.F.X."/>
            <person name="Nunes O.C."/>
        </authorList>
    </citation>
    <scope>NUCLEOTIDE SEQUENCE [LARGE SCALE GENOMIC DNA]</scope>
    <source>
        <strain evidence="3 4">TAN 31504</strain>
    </source>
</reference>
<evidence type="ECO:0000259" key="2">
    <source>
        <dbReference type="Pfam" id="PF04480"/>
    </source>
</evidence>
<dbReference type="SUPFAM" id="SSF52980">
    <property type="entry name" value="Restriction endonuclease-like"/>
    <property type="match status" value="1"/>
</dbReference>
<feature type="domain" description="DUF559" evidence="2">
    <location>
        <begin position="318"/>
        <end position="382"/>
    </location>
</feature>
<feature type="region of interest" description="Disordered" evidence="1">
    <location>
        <begin position="1"/>
        <end position="49"/>
    </location>
</feature>
<proteinExistence type="predicted"/>
<dbReference type="InterPro" id="IPR011335">
    <property type="entry name" value="Restrct_endonuc-II-like"/>
</dbReference>
<organism evidence="3 4">
    <name type="scientific">Leucobacter chromiireducens subsp. solipictus</name>
    <dbReference type="NCBI Taxonomy" id="398235"/>
    <lineage>
        <taxon>Bacteria</taxon>
        <taxon>Bacillati</taxon>
        <taxon>Actinomycetota</taxon>
        <taxon>Actinomycetes</taxon>
        <taxon>Micrococcales</taxon>
        <taxon>Microbacteriaceae</taxon>
        <taxon>Leucobacter</taxon>
    </lineage>
</organism>
<evidence type="ECO:0000256" key="1">
    <source>
        <dbReference type="SAM" id="MobiDB-lite"/>
    </source>
</evidence>
<name>A0ABS1SCU5_9MICO</name>
<protein>
    <submittedName>
        <fullName evidence="3">DUF559 domain-containing protein</fullName>
    </submittedName>
</protein>
<accession>A0ABS1SCU5</accession>
<gene>
    <name evidence="3" type="ORF">D3230_03160</name>
</gene>
<keyword evidence="4" id="KW-1185">Reference proteome</keyword>
<comment type="caution">
    <text evidence="3">The sequence shown here is derived from an EMBL/GenBank/DDBJ whole genome shotgun (WGS) entry which is preliminary data.</text>
</comment>
<dbReference type="EMBL" id="QYAC01000001">
    <property type="protein sequence ID" value="MBL3678305.1"/>
    <property type="molecule type" value="Genomic_DNA"/>
</dbReference>
<dbReference type="Pfam" id="PF04480">
    <property type="entry name" value="DUF559"/>
    <property type="match status" value="1"/>
</dbReference>
<dbReference type="Gene3D" id="3.40.960.10">
    <property type="entry name" value="VSR Endonuclease"/>
    <property type="match status" value="1"/>
</dbReference>
<sequence>MGEFPGLLRREAPKTHPWKRDAGCGMRDAGDRDAAGTRSGLPHVHSQLGLCRETGPSIHRYAYSPRRRGSGRQHERMPWPLTEVPVPLVGRPFSVAEARRLGVSDDALRHPRFRTPFRGVRSLRAGDRSAHFPAERARAAALEYVPRLRPTEVFSHATALVLLGCPIAASPEPHVSILRPGSRATVRGAVGHTHAAPSVAWRHSESGAPLVSPALALTQAAAVLPFRELVIAADHLIRPRRARAAGPIATREELRDAARGARTPGVRRARAAIELARSGAESRMETLLRLVMVAFGIPELPLQVDVHDARGRWIGRFDMVELQRRVIVEYDGEQHRTNDEQYARDARRIDAAQDAGFRVLRFRRADVTRTPRATAERIAAALDVPLTPPSDPLHGFLSER</sequence>
<evidence type="ECO:0000313" key="4">
    <source>
        <dbReference type="Proteomes" id="UP001645859"/>
    </source>
</evidence>
<dbReference type="InterPro" id="IPR007569">
    <property type="entry name" value="DUF559"/>
</dbReference>